<keyword evidence="2" id="KW-1185">Reference proteome</keyword>
<evidence type="ECO:0000313" key="1">
    <source>
        <dbReference type="EMBL" id="MCI63681.1"/>
    </source>
</evidence>
<comment type="caution">
    <text evidence="1">The sequence shown here is derived from an EMBL/GenBank/DDBJ whole genome shotgun (WGS) entry which is preliminary data.</text>
</comment>
<dbReference type="EMBL" id="LXQA010641622">
    <property type="protein sequence ID" value="MCI63681.1"/>
    <property type="molecule type" value="Genomic_DNA"/>
</dbReference>
<evidence type="ECO:0000313" key="2">
    <source>
        <dbReference type="Proteomes" id="UP000265520"/>
    </source>
</evidence>
<sequence length="13" mass="1453">MSSATQKELESIE</sequence>
<reference evidence="1 2" key="1">
    <citation type="journal article" date="2018" name="Front. Plant Sci.">
        <title>Red Clover (Trifolium pratense) and Zigzag Clover (T. medium) - A Picture of Genomic Similarities and Differences.</title>
        <authorList>
            <person name="Dluhosova J."/>
            <person name="Istvanek J."/>
            <person name="Nedelnik J."/>
            <person name="Repkova J."/>
        </authorList>
    </citation>
    <scope>NUCLEOTIDE SEQUENCE [LARGE SCALE GENOMIC DNA]</scope>
    <source>
        <strain evidence="2">cv. 10/8</strain>
        <tissue evidence="1">Leaf</tissue>
    </source>
</reference>
<protein>
    <submittedName>
        <fullName evidence="1">Uncharacterized protein</fullName>
    </submittedName>
</protein>
<organism evidence="1 2">
    <name type="scientific">Trifolium medium</name>
    <dbReference type="NCBI Taxonomy" id="97028"/>
    <lineage>
        <taxon>Eukaryota</taxon>
        <taxon>Viridiplantae</taxon>
        <taxon>Streptophyta</taxon>
        <taxon>Embryophyta</taxon>
        <taxon>Tracheophyta</taxon>
        <taxon>Spermatophyta</taxon>
        <taxon>Magnoliopsida</taxon>
        <taxon>eudicotyledons</taxon>
        <taxon>Gunneridae</taxon>
        <taxon>Pentapetalae</taxon>
        <taxon>rosids</taxon>
        <taxon>fabids</taxon>
        <taxon>Fabales</taxon>
        <taxon>Fabaceae</taxon>
        <taxon>Papilionoideae</taxon>
        <taxon>50 kb inversion clade</taxon>
        <taxon>NPAAA clade</taxon>
        <taxon>Hologalegina</taxon>
        <taxon>IRL clade</taxon>
        <taxon>Trifolieae</taxon>
        <taxon>Trifolium</taxon>
    </lineage>
</organism>
<proteinExistence type="predicted"/>
<name>A0A392TR81_9FABA</name>
<dbReference type="Proteomes" id="UP000265520">
    <property type="component" value="Unassembled WGS sequence"/>
</dbReference>
<accession>A0A392TR81</accession>
<feature type="non-terminal residue" evidence="1">
    <location>
        <position position="13"/>
    </location>
</feature>